<name>D4DCN2_TRIVH</name>
<dbReference type="AlphaFoldDB" id="D4DCN2"/>
<accession>D4DCN2</accession>
<dbReference type="GeneID" id="9576669"/>
<sequence>MTAVMALRAAVHNLCAIPVKELTSTAEYIATTISESSAILSVPANQGQSAGEPDKAVLLQKLKARITSLLQDKTVEGRWAGVVIMKATVESGRWEILRGCEPWARYILAILGVCSDQKLLPKADIEDWRNANQQLH</sequence>
<evidence type="ECO:0000313" key="2">
    <source>
        <dbReference type="EMBL" id="EFE40404.1"/>
    </source>
</evidence>
<evidence type="ECO:0000259" key="1">
    <source>
        <dbReference type="Pfam" id="PF08167"/>
    </source>
</evidence>
<evidence type="ECO:0000313" key="3">
    <source>
        <dbReference type="Proteomes" id="UP000008383"/>
    </source>
</evidence>
<gene>
    <name evidence="2" type="ORF">TRV_04887</name>
</gene>
<proteinExistence type="predicted"/>
<dbReference type="EMBL" id="ACYE01000248">
    <property type="protein sequence ID" value="EFE40404.1"/>
    <property type="molecule type" value="Genomic_DNA"/>
</dbReference>
<dbReference type="InterPro" id="IPR012583">
    <property type="entry name" value="RIX1_N"/>
</dbReference>
<dbReference type="KEGG" id="tve:TRV_04887"/>
<dbReference type="Proteomes" id="UP000008383">
    <property type="component" value="Unassembled WGS sequence"/>
</dbReference>
<feature type="domain" description="Pre-rRNA-processing protein RIX1 N-terminal" evidence="1">
    <location>
        <begin position="7"/>
        <end position="114"/>
    </location>
</feature>
<keyword evidence="3" id="KW-1185">Reference proteome</keyword>
<reference evidence="3" key="1">
    <citation type="journal article" date="2011" name="Genome Biol.">
        <title>Comparative and functional genomics provide insights into the pathogenicity of dermatophytic fungi.</title>
        <authorList>
            <person name="Burmester A."/>
            <person name="Shelest E."/>
            <person name="Gloeckner G."/>
            <person name="Heddergott C."/>
            <person name="Schindler S."/>
            <person name="Staib P."/>
            <person name="Heidel A."/>
            <person name="Felder M."/>
            <person name="Petzold A."/>
            <person name="Szafranski K."/>
            <person name="Feuermann M."/>
            <person name="Pedruzzi I."/>
            <person name="Priebe S."/>
            <person name="Groth M."/>
            <person name="Winkler R."/>
            <person name="Li W."/>
            <person name="Kniemeyer O."/>
            <person name="Schroeckh V."/>
            <person name="Hertweck C."/>
            <person name="Hube B."/>
            <person name="White T.C."/>
            <person name="Platzer M."/>
            <person name="Guthke R."/>
            <person name="Heitman J."/>
            <person name="Woestemeyer J."/>
            <person name="Zipfel P.F."/>
            <person name="Monod M."/>
            <person name="Brakhage A.A."/>
        </authorList>
    </citation>
    <scope>NUCLEOTIDE SEQUENCE [LARGE SCALE GENOMIC DNA]</scope>
    <source>
        <strain evidence="3">HKI 0517</strain>
    </source>
</reference>
<comment type="caution">
    <text evidence="2">The sequence shown here is derived from an EMBL/GenBank/DDBJ whole genome shotgun (WGS) entry which is preliminary data.</text>
</comment>
<dbReference type="Pfam" id="PF08167">
    <property type="entry name" value="RIX1"/>
    <property type="match status" value="1"/>
</dbReference>
<dbReference type="HOGENOM" id="CLU_1876953_0_0_1"/>
<dbReference type="RefSeq" id="XP_003021022.1">
    <property type="nucleotide sequence ID" value="XM_003020976.1"/>
</dbReference>
<protein>
    <recommendedName>
        <fullName evidence="1">Pre-rRNA-processing protein RIX1 N-terminal domain-containing protein</fullName>
    </recommendedName>
</protein>
<organism evidence="2 3">
    <name type="scientific">Trichophyton verrucosum (strain HKI 0517)</name>
    <dbReference type="NCBI Taxonomy" id="663202"/>
    <lineage>
        <taxon>Eukaryota</taxon>
        <taxon>Fungi</taxon>
        <taxon>Dikarya</taxon>
        <taxon>Ascomycota</taxon>
        <taxon>Pezizomycotina</taxon>
        <taxon>Eurotiomycetes</taxon>
        <taxon>Eurotiomycetidae</taxon>
        <taxon>Onygenales</taxon>
        <taxon>Arthrodermataceae</taxon>
        <taxon>Trichophyton</taxon>
    </lineage>
</organism>